<comment type="function">
    <text evidence="3">Toxic component of a type II toxin-antitoxin (TA) system.</text>
</comment>
<dbReference type="SUPFAM" id="SSF50118">
    <property type="entry name" value="Cell growth inhibitor/plasmid maintenance toxic component"/>
    <property type="match status" value="1"/>
</dbReference>
<keyword evidence="3" id="KW-0255">Endonuclease</keyword>
<dbReference type="InterPro" id="IPR011067">
    <property type="entry name" value="Plasmid_toxin/cell-grow_inhib"/>
</dbReference>
<gene>
    <name evidence="4" type="ORF">F4553_005798</name>
</gene>
<accession>A0A841BW25</accession>
<dbReference type="EMBL" id="JACHMN010000003">
    <property type="protein sequence ID" value="MBB5872364.1"/>
    <property type="molecule type" value="Genomic_DNA"/>
</dbReference>
<dbReference type="Gene3D" id="2.30.30.110">
    <property type="match status" value="1"/>
</dbReference>
<comment type="caution">
    <text evidence="4">The sequence shown here is derived from an EMBL/GenBank/DDBJ whole genome shotgun (WGS) entry which is preliminary data.</text>
</comment>
<evidence type="ECO:0000256" key="2">
    <source>
        <dbReference type="ARBA" id="ARBA00022649"/>
    </source>
</evidence>
<evidence type="ECO:0000313" key="4">
    <source>
        <dbReference type="EMBL" id="MBB5872364.1"/>
    </source>
</evidence>
<dbReference type="PIRSF" id="PIRSF033490">
    <property type="entry name" value="MazF"/>
    <property type="match status" value="1"/>
</dbReference>
<evidence type="ECO:0000256" key="1">
    <source>
        <dbReference type="ARBA" id="ARBA00007521"/>
    </source>
</evidence>
<dbReference type="GO" id="GO:0003677">
    <property type="term" value="F:DNA binding"/>
    <property type="evidence" value="ECO:0007669"/>
    <property type="project" value="InterPro"/>
</dbReference>
<keyword evidence="3" id="KW-0540">Nuclease</keyword>
<dbReference type="GO" id="GO:0016075">
    <property type="term" value="P:rRNA catabolic process"/>
    <property type="evidence" value="ECO:0007669"/>
    <property type="project" value="TreeGrafter"/>
</dbReference>
<dbReference type="Proteomes" id="UP000587527">
    <property type="component" value="Unassembled WGS sequence"/>
</dbReference>
<name>A0A841BW25_9ACTN</name>
<keyword evidence="2" id="KW-1277">Toxin-antitoxin system</keyword>
<dbReference type="AlphaFoldDB" id="A0A841BW25"/>
<dbReference type="GO" id="GO:0006402">
    <property type="term" value="P:mRNA catabolic process"/>
    <property type="evidence" value="ECO:0007669"/>
    <property type="project" value="TreeGrafter"/>
</dbReference>
<dbReference type="InterPro" id="IPR003477">
    <property type="entry name" value="PemK-like"/>
</dbReference>
<dbReference type="GO" id="GO:0016787">
    <property type="term" value="F:hydrolase activity"/>
    <property type="evidence" value="ECO:0007669"/>
    <property type="project" value="UniProtKB-KW"/>
</dbReference>
<dbReference type="Pfam" id="PF02452">
    <property type="entry name" value="PemK_toxin"/>
    <property type="match status" value="1"/>
</dbReference>
<sequence length="115" mass="12622">MQRGDVYLVDLDPALGSESRKVRPAIVVSNSAANRAAERHHRGVVTVVPVTSSTERIYPFQVFIPIGEGGLDHASKAQAEQIRSIDYARIRQRIGSIRPATLRLLDAAIRTHLGL</sequence>
<evidence type="ECO:0000256" key="3">
    <source>
        <dbReference type="PIRNR" id="PIRNR033490"/>
    </source>
</evidence>
<keyword evidence="5" id="KW-1185">Reference proteome</keyword>
<organism evidence="4 5">
    <name type="scientific">Allocatelliglobosispora scoriae</name>
    <dbReference type="NCBI Taxonomy" id="643052"/>
    <lineage>
        <taxon>Bacteria</taxon>
        <taxon>Bacillati</taxon>
        <taxon>Actinomycetota</taxon>
        <taxon>Actinomycetes</taxon>
        <taxon>Micromonosporales</taxon>
        <taxon>Micromonosporaceae</taxon>
        <taxon>Allocatelliglobosispora</taxon>
    </lineage>
</organism>
<dbReference type="PANTHER" id="PTHR33988:SF1">
    <property type="entry name" value="ENDORIBONUCLEASE MAZF7-RELATED"/>
    <property type="match status" value="1"/>
</dbReference>
<keyword evidence="3 4" id="KW-0378">Hydrolase</keyword>
<evidence type="ECO:0000313" key="5">
    <source>
        <dbReference type="Proteomes" id="UP000587527"/>
    </source>
</evidence>
<protein>
    <recommendedName>
        <fullName evidence="3">mRNA interferase</fullName>
        <ecNumber evidence="3">3.1.-.-</ecNumber>
    </recommendedName>
</protein>
<comment type="similarity">
    <text evidence="1 3">Belongs to the PemK/MazF family.</text>
</comment>
<dbReference type="GO" id="GO:0004521">
    <property type="term" value="F:RNA endonuclease activity"/>
    <property type="evidence" value="ECO:0007669"/>
    <property type="project" value="TreeGrafter"/>
</dbReference>
<proteinExistence type="inferred from homology"/>
<dbReference type="RefSeq" id="WP_184841886.1">
    <property type="nucleotide sequence ID" value="NZ_JACHMN010000003.1"/>
</dbReference>
<dbReference type="PANTHER" id="PTHR33988">
    <property type="entry name" value="ENDORIBONUCLEASE MAZF-RELATED"/>
    <property type="match status" value="1"/>
</dbReference>
<dbReference type="EC" id="3.1.-.-" evidence="3"/>
<reference evidence="4 5" key="1">
    <citation type="submission" date="2020-08" db="EMBL/GenBank/DDBJ databases">
        <title>Sequencing the genomes of 1000 actinobacteria strains.</title>
        <authorList>
            <person name="Klenk H.-P."/>
        </authorList>
    </citation>
    <scope>NUCLEOTIDE SEQUENCE [LARGE SCALE GENOMIC DNA]</scope>
    <source>
        <strain evidence="4 5">DSM 45362</strain>
    </source>
</reference>